<reference evidence="3 4" key="1">
    <citation type="submission" date="2014-03" db="EMBL/GenBank/DDBJ databases">
        <title>Draft Genome Sequences of 13 Willow Endophytes.</title>
        <authorList>
            <person name="Gan H.Y."/>
            <person name="Gan H.M."/>
            <person name="Savka M.A."/>
            <person name="Hudson A.O."/>
        </authorList>
    </citation>
    <scope>NUCLEOTIDE SEQUENCE [LARGE SCALE GENOMIC DNA]</scope>
    <source>
        <strain evidence="3 4">RIT293</strain>
    </source>
</reference>
<evidence type="ECO:0000313" key="3">
    <source>
        <dbReference type="EMBL" id="EZP26869.1"/>
    </source>
</evidence>
<dbReference type="GeneID" id="91432245"/>
<dbReference type="EMBL" id="JFYO01000006">
    <property type="protein sequence ID" value="EZP26869.1"/>
    <property type="molecule type" value="Genomic_DNA"/>
</dbReference>
<evidence type="ECO:0000256" key="1">
    <source>
        <dbReference type="SAM" id="MobiDB-lite"/>
    </source>
</evidence>
<feature type="region of interest" description="Disordered" evidence="1">
    <location>
        <begin position="54"/>
        <end position="78"/>
    </location>
</feature>
<accession>A0A031FPU0</accession>
<proteinExistence type="predicted"/>
<evidence type="ECO:0000256" key="2">
    <source>
        <dbReference type="SAM" id="SignalP"/>
    </source>
</evidence>
<dbReference type="AlphaFoldDB" id="A0A031FPU0"/>
<feature type="signal peptide" evidence="2">
    <location>
        <begin position="1"/>
        <end position="24"/>
    </location>
</feature>
<evidence type="ECO:0000313" key="4">
    <source>
        <dbReference type="Proteomes" id="UP000024001"/>
    </source>
</evidence>
<protein>
    <submittedName>
        <fullName evidence="3">Sterol desaturase</fullName>
    </submittedName>
</protein>
<keyword evidence="2" id="KW-0732">Signal</keyword>
<keyword evidence="4" id="KW-1185">Reference proteome</keyword>
<dbReference type="PROSITE" id="PS51257">
    <property type="entry name" value="PROKAR_LIPOPROTEIN"/>
    <property type="match status" value="1"/>
</dbReference>
<gene>
    <name evidence="3" type="ORF">BW34_02071</name>
</gene>
<dbReference type="RefSeq" id="WP_036312139.1">
    <property type="nucleotide sequence ID" value="NZ_CP031421.1"/>
</dbReference>
<name>A0A031FPU0_9MICO</name>
<sequence>MSLRSLAATALVGTCLLLSLTACAPADAPAFTDVRTQTEDAVTEIVAALPKGSTYTPAGDATSTPCSSGTGGVTGPRGTSFATVQGEAILPDTADAASVIADLPTALGEGWAVEPVGIDVALATARLNRAGSGVSVDVTERAGTGAAALEILAVSRCGRVD</sequence>
<dbReference type="KEGG" id="moo:BWL13_01874"/>
<feature type="chain" id="PRO_5038980674" evidence="2">
    <location>
        <begin position="25"/>
        <end position="161"/>
    </location>
</feature>
<comment type="caution">
    <text evidence="3">The sequence shown here is derived from an EMBL/GenBank/DDBJ whole genome shotgun (WGS) entry which is preliminary data.</text>
</comment>
<dbReference type="OrthoDB" id="5082573at2"/>
<feature type="compositionally biased region" description="Polar residues" evidence="1">
    <location>
        <begin position="54"/>
        <end position="68"/>
    </location>
</feature>
<organism evidence="3 4">
    <name type="scientific">Microbacterium oleivorans</name>
    <dbReference type="NCBI Taxonomy" id="273677"/>
    <lineage>
        <taxon>Bacteria</taxon>
        <taxon>Bacillati</taxon>
        <taxon>Actinomycetota</taxon>
        <taxon>Actinomycetes</taxon>
        <taxon>Micrococcales</taxon>
        <taxon>Microbacteriaceae</taxon>
        <taxon>Microbacterium</taxon>
    </lineage>
</organism>
<dbReference type="PATRIC" id="fig|273677.3.peg.2055"/>
<dbReference type="Proteomes" id="UP000024001">
    <property type="component" value="Unassembled WGS sequence"/>
</dbReference>